<dbReference type="AlphaFoldDB" id="A0A2H0UZS4"/>
<dbReference type="Proteomes" id="UP000228510">
    <property type="component" value="Unassembled WGS sequence"/>
</dbReference>
<reference evidence="2" key="1">
    <citation type="submission" date="2017-09" db="EMBL/GenBank/DDBJ databases">
        <title>Depth-based differentiation of microbial function through sediment-hosted aquifers and enrichment of novel symbionts in the deep terrestrial subsurface.</title>
        <authorList>
            <person name="Probst A.J."/>
            <person name="Ladd B."/>
            <person name="Jarett J.K."/>
            <person name="Geller-Mcgrath D.E."/>
            <person name="Sieber C.M.K."/>
            <person name="Emerson J.B."/>
            <person name="Anantharaman K."/>
            <person name="Thomas B.C."/>
            <person name="Malmstrom R."/>
            <person name="Stieglmeier M."/>
            <person name="Klingl A."/>
            <person name="Woyke T."/>
            <person name="Ryan C.M."/>
            <person name="Banfield J.F."/>
        </authorList>
    </citation>
    <scope>NUCLEOTIDE SEQUENCE [LARGE SCALE GENOMIC DNA]</scope>
</reference>
<comment type="caution">
    <text evidence="1">The sequence shown here is derived from an EMBL/GenBank/DDBJ whole genome shotgun (WGS) entry which is preliminary data.</text>
</comment>
<sequence>MAEAGCVSAKQLEEIAVAAQQKINLHPVIAQLNEEGRRIIIRDALLKIETAGGVLCALSQQFHCSVAGAKEIAVAYIKERYRNPKSLVSALRQFGIADAEIIPVLQLRFGLQGDNVEQCIAEYLQDEILQKRGG</sequence>
<dbReference type="EMBL" id="PFAT01000029">
    <property type="protein sequence ID" value="PIR92334.1"/>
    <property type="molecule type" value="Genomic_DNA"/>
</dbReference>
<proteinExistence type="predicted"/>
<organism evidence="1 2">
    <name type="scientific">Candidatus Falkowbacteria bacterium CG10_big_fil_rev_8_21_14_0_10_44_15</name>
    <dbReference type="NCBI Taxonomy" id="1974569"/>
    <lineage>
        <taxon>Bacteria</taxon>
        <taxon>Candidatus Falkowiibacteriota</taxon>
    </lineage>
</organism>
<evidence type="ECO:0000313" key="1">
    <source>
        <dbReference type="EMBL" id="PIR92334.1"/>
    </source>
</evidence>
<protein>
    <submittedName>
        <fullName evidence="1">Uncharacterized protein</fullName>
    </submittedName>
</protein>
<gene>
    <name evidence="1" type="ORF">COU01_02345</name>
</gene>
<name>A0A2H0UZS4_9BACT</name>
<accession>A0A2H0UZS4</accession>
<evidence type="ECO:0000313" key="2">
    <source>
        <dbReference type="Proteomes" id="UP000228510"/>
    </source>
</evidence>